<keyword evidence="2" id="KW-0238">DNA-binding</keyword>
<evidence type="ECO:0000256" key="2">
    <source>
        <dbReference type="ARBA" id="ARBA00023125"/>
    </source>
</evidence>
<dbReference type="Pfam" id="PF00196">
    <property type="entry name" value="GerE"/>
    <property type="match status" value="1"/>
</dbReference>
<keyword evidence="7" id="KW-1185">Reference proteome</keyword>
<dbReference type="Proteomes" id="UP001597112">
    <property type="component" value="Unassembled WGS sequence"/>
</dbReference>
<evidence type="ECO:0000256" key="3">
    <source>
        <dbReference type="ARBA" id="ARBA00023163"/>
    </source>
</evidence>
<sequence>MKRIILWYSLALFALVFLLKFMEYRYIIRDLSLEFYLTVVAALFTTVGIWLGLKLTRKKVVTVHVPVASPVFEFNEQAMLQTGISKRELEVLTLMAQGLTNQEIADKLFVSLNTVKTHSSNLFLKLEVKRRTQAIERAKQLRLIP</sequence>
<keyword evidence="4" id="KW-1133">Transmembrane helix</keyword>
<gene>
    <name evidence="6" type="ORF">ACFQ21_06970</name>
</gene>
<evidence type="ECO:0000313" key="6">
    <source>
        <dbReference type="EMBL" id="MFD0999041.1"/>
    </source>
</evidence>
<dbReference type="SUPFAM" id="SSF46894">
    <property type="entry name" value="C-terminal effector domain of the bipartite response regulators"/>
    <property type="match status" value="1"/>
</dbReference>
<dbReference type="PRINTS" id="PR00038">
    <property type="entry name" value="HTHLUXR"/>
</dbReference>
<protein>
    <submittedName>
        <fullName evidence="6">Response regulator transcription factor</fullName>
    </submittedName>
</protein>
<dbReference type="PANTHER" id="PTHR44688:SF16">
    <property type="entry name" value="DNA-BINDING TRANSCRIPTIONAL ACTIVATOR DEVR_DOSR"/>
    <property type="match status" value="1"/>
</dbReference>
<reference evidence="7" key="1">
    <citation type="journal article" date="2019" name="Int. J. Syst. Evol. Microbiol.">
        <title>The Global Catalogue of Microorganisms (GCM) 10K type strain sequencing project: providing services to taxonomists for standard genome sequencing and annotation.</title>
        <authorList>
            <consortium name="The Broad Institute Genomics Platform"/>
            <consortium name="The Broad Institute Genome Sequencing Center for Infectious Disease"/>
            <person name="Wu L."/>
            <person name="Ma J."/>
        </authorList>
    </citation>
    <scope>NUCLEOTIDE SEQUENCE [LARGE SCALE GENOMIC DNA]</scope>
    <source>
        <strain evidence="7">CCUG 58938</strain>
    </source>
</reference>
<dbReference type="EMBL" id="JBHTKA010000001">
    <property type="protein sequence ID" value="MFD0999041.1"/>
    <property type="molecule type" value="Genomic_DNA"/>
</dbReference>
<comment type="caution">
    <text evidence="6">The sequence shown here is derived from an EMBL/GenBank/DDBJ whole genome shotgun (WGS) entry which is preliminary data.</text>
</comment>
<organism evidence="6 7">
    <name type="scientific">Ohtaekwangia kribbensis</name>
    <dbReference type="NCBI Taxonomy" id="688913"/>
    <lineage>
        <taxon>Bacteria</taxon>
        <taxon>Pseudomonadati</taxon>
        <taxon>Bacteroidota</taxon>
        <taxon>Cytophagia</taxon>
        <taxon>Cytophagales</taxon>
        <taxon>Fulvivirgaceae</taxon>
        <taxon>Ohtaekwangia</taxon>
    </lineage>
</organism>
<keyword evidence="3" id="KW-0804">Transcription</keyword>
<evidence type="ECO:0000256" key="1">
    <source>
        <dbReference type="ARBA" id="ARBA00023015"/>
    </source>
</evidence>
<evidence type="ECO:0000313" key="7">
    <source>
        <dbReference type="Proteomes" id="UP001597112"/>
    </source>
</evidence>
<dbReference type="RefSeq" id="WP_377576768.1">
    <property type="nucleotide sequence ID" value="NZ_JBHTKA010000001.1"/>
</dbReference>
<evidence type="ECO:0000256" key="4">
    <source>
        <dbReference type="SAM" id="Phobius"/>
    </source>
</evidence>
<dbReference type="PROSITE" id="PS00622">
    <property type="entry name" value="HTH_LUXR_1"/>
    <property type="match status" value="1"/>
</dbReference>
<dbReference type="Gene3D" id="1.10.10.10">
    <property type="entry name" value="Winged helix-like DNA-binding domain superfamily/Winged helix DNA-binding domain"/>
    <property type="match status" value="1"/>
</dbReference>
<keyword evidence="1" id="KW-0805">Transcription regulation</keyword>
<dbReference type="InterPro" id="IPR036388">
    <property type="entry name" value="WH-like_DNA-bd_sf"/>
</dbReference>
<feature type="domain" description="HTH luxR-type" evidence="5">
    <location>
        <begin position="73"/>
        <end position="142"/>
    </location>
</feature>
<dbReference type="CDD" id="cd06170">
    <property type="entry name" value="LuxR_C_like"/>
    <property type="match status" value="1"/>
</dbReference>
<proteinExistence type="predicted"/>
<dbReference type="PROSITE" id="PS50043">
    <property type="entry name" value="HTH_LUXR_2"/>
    <property type="match status" value="1"/>
</dbReference>
<feature type="transmembrane region" description="Helical" evidence="4">
    <location>
        <begin position="7"/>
        <end position="27"/>
    </location>
</feature>
<keyword evidence="4" id="KW-0812">Transmembrane</keyword>
<dbReference type="InterPro" id="IPR016032">
    <property type="entry name" value="Sig_transdc_resp-reg_C-effctor"/>
</dbReference>
<feature type="transmembrane region" description="Helical" evidence="4">
    <location>
        <begin position="33"/>
        <end position="53"/>
    </location>
</feature>
<evidence type="ECO:0000259" key="5">
    <source>
        <dbReference type="PROSITE" id="PS50043"/>
    </source>
</evidence>
<dbReference type="SMART" id="SM00421">
    <property type="entry name" value="HTH_LUXR"/>
    <property type="match status" value="1"/>
</dbReference>
<name>A0ABW3K0V8_9BACT</name>
<dbReference type="InterPro" id="IPR000792">
    <property type="entry name" value="Tscrpt_reg_LuxR_C"/>
</dbReference>
<accession>A0ABW3K0V8</accession>
<dbReference type="PANTHER" id="PTHR44688">
    <property type="entry name" value="DNA-BINDING TRANSCRIPTIONAL ACTIVATOR DEVR_DOSR"/>
    <property type="match status" value="1"/>
</dbReference>
<keyword evidence="4" id="KW-0472">Membrane</keyword>